<organism evidence="1">
    <name type="scientific">Human betaherpesvirus 6</name>
    <dbReference type="NCBI Taxonomy" id="10368"/>
    <lineage>
        <taxon>Viruses</taxon>
        <taxon>Duplodnaviria</taxon>
        <taxon>Heunggongvirae</taxon>
        <taxon>Peploviricota</taxon>
        <taxon>Herviviricetes</taxon>
        <taxon>Herpesvirales</taxon>
        <taxon>Orthoherpesviridae</taxon>
        <taxon>Betaherpesvirinae</taxon>
        <taxon>Roseolovirus</taxon>
    </lineage>
</organism>
<proteinExistence type="predicted"/>
<sequence length="386" mass="45338">METTNSRRVSSAQRQILATATVRFIEGLHEPAQDSMMCGDDELQSQERMKKRQRLYNKSKRDLVDLLRVYTCLNSVRMFTFVNFGRRIPLAWPEGYELVINNCRDENEYADEKLGELADLVCCRERLVVLGYVKKRGEIGSEPAYWFLKGDIVVLLGGAGRVYAHTWLLPQQLCRVGDTIDDFLRKGLKRFYYAHQLVSSLQFVVEDTEVDGVCSCRDVLCFRDRHIGRSFALRWPKNETLLFHRRRDSFVFVRCDEARRRLAEMCFFGSFGYKYFADAGRISLYVADDGRIFGVNDNDEDGRPRFVAENFQQFRRIGVIQYYKSYVFRREQPEWALLPTCHLSRMFYQKTWRQADDDLLFVKARNDERQEFPDAGTRSAVHDVVR</sequence>
<dbReference type="InterPro" id="IPR003360">
    <property type="entry name" value="US22-like"/>
</dbReference>
<name>A0A1W6G122_9BETA</name>
<evidence type="ECO:0008006" key="2">
    <source>
        <dbReference type="Google" id="ProtNLM"/>
    </source>
</evidence>
<protein>
    <recommendedName>
        <fullName evidence="2">U3</fullName>
    </recommendedName>
</protein>
<dbReference type="Pfam" id="PF02393">
    <property type="entry name" value="US22"/>
    <property type="match status" value="1"/>
</dbReference>
<evidence type="ECO:0000313" key="1">
    <source>
        <dbReference type="EMBL" id="ARM06464.2"/>
    </source>
</evidence>
<dbReference type="EMBL" id="KY315527">
    <property type="protein sequence ID" value="ARM06464.2"/>
    <property type="molecule type" value="Genomic_DNA"/>
</dbReference>
<reference evidence="1" key="1">
    <citation type="journal article" date="2018" name="BMC Genomics">
        <title>Comparative genomic, transcriptomic, and proteomic reannotation of human herpesvirus 6.</title>
        <authorList>
            <person name="Greninger A.L."/>
            <person name="Knudsen G.M."/>
            <person name="Roychoudhury P."/>
            <person name="Hanson D.J."/>
            <person name="Sedlak R.H."/>
            <person name="Xie H."/>
            <person name="Guan J."/>
            <person name="Nguyen T."/>
            <person name="Peddu V."/>
            <person name="Boeckh M."/>
            <person name="Huang M.L."/>
            <person name="Cook L."/>
            <person name="Depledge D.P."/>
            <person name="Zerr D.M."/>
            <person name="Koelle D.M."/>
            <person name="Gantt S."/>
            <person name="Yoshikawa T."/>
            <person name="Caserta M."/>
            <person name="Hill J.A."/>
            <person name="Jerome K.R."/>
        </authorList>
    </citation>
    <scope>NUCLEOTIDE SEQUENCE</scope>
    <source>
        <strain evidence="1">HP8H1</strain>
    </source>
</reference>
<accession>A0A1W6G122</accession>